<protein>
    <submittedName>
        <fullName evidence="9">Saccharolysin</fullName>
    </submittedName>
</protein>
<comment type="cofactor">
    <cofactor evidence="7">
        <name>Zn(2+)</name>
        <dbReference type="ChEBI" id="CHEBI:29105"/>
    </cofactor>
    <text evidence="7">Binds 1 zinc ion.</text>
</comment>
<feature type="domain" description="Peptidase M3A/M3B catalytic" evidence="8">
    <location>
        <begin position="2"/>
        <end position="444"/>
    </location>
</feature>
<evidence type="ECO:0000259" key="8">
    <source>
        <dbReference type="Pfam" id="PF01432"/>
    </source>
</evidence>
<comment type="caution">
    <text evidence="9">The sequence shown here is derived from an EMBL/GenBank/DDBJ whole genome shotgun (WGS) entry which is preliminary data.</text>
</comment>
<evidence type="ECO:0000256" key="2">
    <source>
        <dbReference type="ARBA" id="ARBA00022670"/>
    </source>
</evidence>
<dbReference type="PANTHER" id="PTHR11804:SF84">
    <property type="entry name" value="SACCHAROLYSIN"/>
    <property type="match status" value="1"/>
</dbReference>
<proteinExistence type="inferred from homology"/>
<dbReference type="PANTHER" id="PTHR11804">
    <property type="entry name" value="PROTEASE M3 THIMET OLIGOPEPTIDASE-RELATED"/>
    <property type="match status" value="1"/>
</dbReference>
<keyword evidence="5 7" id="KW-0862">Zinc</keyword>
<dbReference type="InterPro" id="IPR024077">
    <property type="entry name" value="Neurolysin/TOP_dom2"/>
</dbReference>
<dbReference type="Proteomes" id="UP001338125">
    <property type="component" value="Unassembled WGS sequence"/>
</dbReference>
<name>A0ABR0SS60_9HYPO</name>
<evidence type="ECO:0000256" key="3">
    <source>
        <dbReference type="ARBA" id="ARBA00022723"/>
    </source>
</evidence>
<dbReference type="InterPro" id="IPR001567">
    <property type="entry name" value="Pept_M3A_M3B_dom"/>
</dbReference>
<dbReference type="Gene3D" id="3.40.390.10">
    <property type="entry name" value="Collagenase (Catalytic Domain)"/>
    <property type="match status" value="1"/>
</dbReference>
<keyword evidence="6 7" id="KW-0482">Metalloprotease</keyword>
<dbReference type="Pfam" id="PF01432">
    <property type="entry name" value="Peptidase_M3"/>
    <property type="match status" value="1"/>
</dbReference>
<dbReference type="SUPFAM" id="SSF55486">
    <property type="entry name" value="Metalloproteases ('zincins'), catalytic domain"/>
    <property type="match status" value="1"/>
</dbReference>
<reference evidence="9 10" key="1">
    <citation type="submission" date="2024-01" db="EMBL/GenBank/DDBJ databases">
        <title>Complete genome of Cladobotryum mycophilum ATHUM6906.</title>
        <authorList>
            <person name="Christinaki A.C."/>
            <person name="Myridakis A.I."/>
            <person name="Kouvelis V.N."/>
        </authorList>
    </citation>
    <scope>NUCLEOTIDE SEQUENCE [LARGE SCALE GENOMIC DNA]</scope>
    <source>
        <strain evidence="9 10">ATHUM6906</strain>
    </source>
</reference>
<evidence type="ECO:0000313" key="10">
    <source>
        <dbReference type="Proteomes" id="UP001338125"/>
    </source>
</evidence>
<comment type="similarity">
    <text evidence="1 7">Belongs to the peptidase M3 family.</text>
</comment>
<evidence type="ECO:0000256" key="4">
    <source>
        <dbReference type="ARBA" id="ARBA00022801"/>
    </source>
</evidence>
<evidence type="ECO:0000256" key="7">
    <source>
        <dbReference type="RuleBase" id="RU003435"/>
    </source>
</evidence>
<evidence type="ECO:0000256" key="6">
    <source>
        <dbReference type="ARBA" id="ARBA00023049"/>
    </source>
</evidence>
<keyword evidence="4 7" id="KW-0378">Hydrolase</keyword>
<keyword evidence="3 7" id="KW-0479">Metal-binding</keyword>
<organism evidence="9 10">
    <name type="scientific">Cladobotryum mycophilum</name>
    <dbReference type="NCBI Taxonomy" id="491253"/>
    <lineage>
        <taxon>Eukaryota</taxon>
        <taxon>Fungi</taxon>
        <taxon>Dikarya</taxon>
        <taxon>Ascomycota</taxon>
        <taxon>Pezizomycotina</taxon>
        <taxon>Sordariomycetes</taxon>
        <taxon>Hypocreomycetidae</taxon>
        <taxon>Hypocreales</taxon>
        <taxon>Hypocreaceae</taxon>
        <taxon>Cladobotryum</taxon>
    </lineage>
</organism>
<evidence type="ECO:0000313" key="9">
    <source>
        <dbReference type="EMBL" id="KAK5994772.1"/>
    </source>
</evidence>
<evidence type="ECO:0000256" key="5">
    <source>
        <dbReference type="ARBA" id="ARBA00022833"/>
    </source>
</evidence>
<evidence type="ECO:0000256" key="1">
    <source>
        <dbReference type="ARBA" id="ARBA00006040"/>
    </source>
</evidence>
<dbReference type="InterPro" id="IPR045090">
    <property type="entry name" value="Pept_M3A_M3B"/>
</dbReference>
<keyword evidence="2 7" id="KW-0645">Protease</keyword>
<sequence length="450" mass="51950">MRDEQARLMGYRNFAKVREEELTMTTEKALDFLDSMRGVLTELGQREIQSLKSAKATELGTTSVDNFFLWDRRYYVRKIQEEKFKVNQELLSEYFPFEQCLEKMLLVQGLLFGVEFVRYPTAFPDLIWHPDVKVYAVWDVTSEGKRDFLGYLYFDVFPREFKYGHKGHFTLQPGFTKEDGSRHYPCAVFMGNYSPPSANRPSLLKYAEVVSCFHEIGHSLHNLLSKTKFARFHGTAVPRDFVEVPSIMLEHVFWNKEIIRFISGRYDTDENLPYEMIDQLIAGRFADEGLGSLTNLLLSTYALKIHTQDTHEAVCNLNLALEFNKMRKETCMMSGPEDLGLGFDAVHSFCRYRFPVGYATSYYAYLFADAISYDIFETKFRPLLPSGRPVECIEDIATPELREEFRRYREIVLQPGGSHASCLGALGIFLGREPNAGAWLQALRESISTF</sequence>
<gene>
    <name evidence="9" type="ORF">PT974_03155</name>
</gene>
<dbReference type="EMBL" id="JAVFKD010000004">
    <property type="protein sequence ID" value="KAK5994772.1"/>
    <property type="molecule type" value="Genomic_DNA"/>
</dbReference>
<accession>A0ABR0SS60</accession>
<dbReference type="Gene3D" id="1.10.1370.10">
    <property type="entry name" value="Neurolysin, domain 3"/>
    <property type="match status" value="1"/>
</dbReference>
<dbReference type="InterPro" id="IPR024079">
    <property type="entry name" value="MetalloPept_cat_dom_sf"/>
</dbReference>
<keyword evidence="10" id="KW-1185">Reference proteome</keyword>